<sequence>MTRTISPPASSQTVKRPLAWMAAILFLTPVQAQAGAQFDVVGHVAPRCWISNAALQPQPATQGSAICNQARPALQSRVRVLETAGTAQPLGPQLSARTALEIIVSPQL</sequence>
<reference evidence="2 3" key="1">
    <citation type="submission" date="2022-04" db="EMBL/GenBank/DDBJ databases">
        <authorList>
            <person name="Huq M.A."/>
        </authorList>
    </citation>
    <scope>NUCLEOTIDE SEQUENCE [LARGE SCALE GENOMIC DNA]</scope>
    <source>
        <strain evidence="2 3">MAH-33</strain>
    </source>
</reference>
<dbReference type="EMBL" id="JALKHS010000010">
    <property type="protein sequence ID" value="MCK0532529.1"/>
    <property type="molecule type" value="Genomic_DNA"/>
</dbReference>
<evidence type="ECO:0000313" key="2">
    <source>
        <dbReference type="EMBL" id="MCK0532529.1"/>
    </source>
</evidence>
<comment type="caution">
    <text evidence="2">The sequence shown here is derived from an EMBL/GenBank/DDBJ whole genome shotgun (WGS) entry which is preliminary data.</text>
</comment>
<name>A0ABT0DZU9_9SPHN</name>
<keyword evidence="1" id="KW-0732">Signal</keyword>
<gene>
    <name evidence="2" type="ORF">MU848_13140</name>
</gene>
<dbReference type="Proteomes" id="UP001203512">
    <property type="component" value="Unassembled WGS sequence"/>
</dbReference>
<evidence type="ECO:0000256" key="1">
    <source>
        <dbReference type="SAM" id="SignalP"/>
    </source>
</evidence>
<proteinExistence type="predicted"/>
<keyword evidence="3" id="KW-1185">Reference proteome</keyword>
<evidence type="ECO:0000313" key="3">
    <source>
        <dbReference type="Proteomes" id="UP001203512"/>
    </source>
</evidence>
<accession>A0ABT0DZU9</accession>
<feature type="signal peptide" evidence="1">
    <location>
        <begin position="1"/>
        <end position="32"/>
    </location>
</feature>
<feature type="chain" id="PRO_5045091155" evidence="1">
    <location>
        <begin position="33"/>
        <end position="108"/>
    </location>
</feature>
<dbReference type="RefSeq" id="WP_247233014.1">
    <property type="nucleotide sequence ID" value="NZ_JALKHS010000010.1"/>
</dbReference>
<protein>
    <submittedName>
        <fullName evidence="2">Uncharacterized protein</fullName>
    </submittedName>
</protein>
<organism evidence="2 3">
    <name type="scientific">Sphingobium agri</name>
    <dbReference type="NCBI Taxonomy" id="2933566"/>
    <lineage>
        <taxon>Bacteria</taxon>
        <taxon>Pseudomonadati</taxon>
        <taxon>Pseudomonadota</taxon>
        <taxon>Alphaproteobacteria</taxon>
        <taxon>Sphingomonadales</taxon>
        <taxon>Sphingomonadaceae</taxon>
        <taxon>Sphingobium</taxon>
    </lineage>
</organism>